<keyword evidence="11" id="KW-1185">Reference proteome</keyword>
<feature type="compositionally biased region" description="Acidic residues" evidence="7">
    <location>
        <begin position="133"/>
        <end position="200"/>
    </location>
</feature>
<dbReference type="InterPro" id="IPR022398">
    <property type="entry name" value="Peptidase_S8_His-AS"/>
</dbReference>
<dbReference type="PRINTS" id="PR00723">
    <property type="entry name" value="SUBTILISIN"/>
</dbReference>
<dbReference type="InterPro" id="IPR036852">
    <property type="entry name" value="Peptidase_S8/S53_dom_sf"/>
</dbReference>
<dbReference type="InterPro" id="IPR023827">
    <property type="entry name" value="Peptidase_S8_Asp-AS"/>
</dbReference>
<evidence type="ECO:0000256" key="8">
    <source>
        <dbReference type="SAM" id="SignalP"/>
    </source>
</evidence>
<dbReference type="PROSITE" id="PS51892">
    <property type="entry name" value="SUBTILASE"/>
    <property type="match status" value="1"/>
</dbReference>
<feature type="compositionally biased region" description="Acidic residues" evidence="7">
    <location>
        <begin position="311"/>
        <end position="320"/>
    </location>
</feature>
<feature type="chain" id="PRO_5007066951" evidence="8">
    <location>
        <begin position="23"/>
        <end position="671"/>
    </location>
</feature>
<evidence type="ECO:0000313" key="10">
    <source>
        <dbReference type="EMBL" id="AMD21459.1"/>
    </source>
</evidence>
<evidence type="ECO:0000256" key="7">
    <source>
        <dbReference type="SAM" id="MobiDB-lite"/>
    </source>
</evidence>
<dbReference type="FunFam" id="3.40.50.200:FF:000007">
    <property type="entry name" value="Subtilisin-like serine protease"/>
    <property type="match status" value="1"/>
</dbReference>
<evidence type="ECO:0000313" key="11">
    <source>
        <dbReference type="Proteomes" id="UP000243052"/>
    </source>
</evidence>
<keyword evidence="4 5" id="KW-0720">Serine protease</keyword>
<evidence type="ECO:0000256" key="1">
    <source>
        <dbReference type="ARBA" id="ARBA00011073"/>
    </source>
</evidence>
<dbReference type="AlphaFoldDB" id="A0A0X8HU26"/>
<dbReference type="InterPro" id="IPR034193">
    <property type="entry name" value="PCSK9_ProteinaseK-like"/>
</dbReference>
<dbReference type="CDD" id="cd04077">
    <property type="entry name" value="Peptidases_S8_PCSK9_ProteinaseK_like"/>
    <property type="match status" value="1"/>
</dbReference>
<dbReference type="PANTHER" id="PTHR43806:SF13">
    <property type="entry name" value="SUBTILASE-TYPE PROTEINASE RRT12"/>
    <property type="match status" value="1"/>
</dbReference>
<dbReference type="STRING" id="45286.A0A0X8HU26"/>
<feature type="compositionally biased region" description="Basic and acidic residues" evidence="7">
    <location>
        <begin position="212"/>
        <end position="235"/>
    </location>
</feature>
<gene>
    <name evidence="10" type="ORF">AW171_hschr53410</name>
</gene>
<dbReference type="OrthoDB" id="206201at2759"/>
<feature type="region of interest" description="Disordered" evidence="7">
    <location>
        <begin position="127"/>
        <end position="327"/>
    </location>
</feature>
<dbReference type="InterPro" id="IPR015500">
    <property type="entry name" value="Peptidase_S8_subtilisin-rel"/>
</dbReference>
<dbReference type="InterPro" id="IPR050131">
    <property type="entry name" value="Peptidase_S8_subtilisin-like"/>
</dbReference>
<dbReference type="InterPro" id="IPR000209">
    <property type="entry name" value="Peptidase_S8/S53_dom"/>
</dbReference>
<dbReference type="Proteomes" id="UP000243052">
    <property type="component" value="Chromosome v"/>
</dbReference>
<protein>
    <submittedName>
        <fullName evidence="10">HER180Cp</fullName>
    </submittedName>
</protein>
<feature type="compositionally biased region" description="Low complexity" evidence="7">
    <location>
        <begin position="258"/>
        <end position="278"/>
    </location>
</feature>
<keyword evidence="3 5" id="KW-0378">Hydrolase</keyword>
<proteinExistence type="inferred from homology"/>
<dbReference type="PROSITE" id="PS00136">
    <property type="entry name" value="SUBTILASE_ASP"/>
    <property type="match status" value="1"/>
</dbReference>
<dbReference type="GeneID" id="28724749"/>
<dbReference type="PROSITE" id="PS00137">
    <property type="entry name" value="SUBTILASE_HIS"/>
    <property type="match status" value="1"/>
</dbReference>
<keyword evidence="8" id="KW-0732">Signal</keyword>
<organism evidence="10 11">
    <name type="scientific">Eremothecium sinecaudum</name>
    <dbReference type="NCBI Taxonomy" id="45286"/>
    <lineage>
        <taxon>Eukaryota</taxon>
        <taxon>Fungi</taxon>
        <taxon>Dikarya</taxon>
        <taxon>Ascomycota</taxon>
        <taxon>Saccharomycotina</taxon>
        <taxon>Saccharomycetes</taxon>
        <taxon>Saccharomycetales</taxon>
        <taxon>Saccharomycetaceae</taxon>
        <taxon>Eremothecium</taxon>
    </lineage>
</organism>
<name>A0A0X8HU26_9SACH</name>
<feature type="active site" description="Charge relay system" evidence="5">
    <location>
        <position position="408"/>
    </location>
</feature>
<dbReference type="GO" id="GO:0030435">
    <property type="term" value="P:sporulation resulting in formation of a cellular spore"/>
    <property type="evidence" value="ECO:0007669"/>
    <property type="project" value="UniProtKB-ARBA"/>
</dbReference>
<evidence type="ECO:0000256" key="2">
    <source>
        <dbReference type="ARBA" id="ARBA00022670"/>
    </source>
</evidence>
<dbReference type="InterPro" id="IPR023828">
    <property type="entry name" value="Peptidase_S8_Ser-AS"/>
</dbReference>
<dbReference type="GO" id="GO:0004252">
    <property type="term" value="F:serine-type endopeptidase activity"/>
    <property type="evidence" value="ECO:0007669"/>
    <property type="project" value="UniProtKB-UniRule"/>
</dbReference>
<feature type="active site" description="Charge relay system" evidence="5">
    <location>
        <position position="567"/>
    </location>
</feature>
<dbReference type="RefSeq" id="XP_017988455.1">
    <property type="nucleotide sequence ID" value="XM_018132966.1"/>
</dbReference>
<dbReference type="Gene3D" id="3.40.50.200">
    <property type="entry name" value="Peptidase S8/S53 domain"/>
    <property type="match status" value="1"/>
</dbReference>
<dbReference type="SUPFAM" id="SSF52743">
    <property type="entry name" value="Subtilisin-like"/>
    <property type="match status" value="1"/>
</dbReference>
<feature type="domain" description="Peptidase S8/S53" evidence="9">
    <location>
        <begin position="368"/>
        <end position="598"/>
    </location>
</feature>
<evidence type="ECO:0000256" key="4">
    <source>
        <dbReference type="ARBA" id="ARBA00022825"/>
    </source>
</evidence>
<feature type="signal peptide" evidence="8">
    <location>
        <begin position="1"/>
        <end position="22"/>
    </location>
</feature>
<evidence type="ECO:0000259" key="9">
    <source>
        <dbReference type="Pfam" id="PF00082"/>
    </source>
</evidence>
<dbReference type="Pfam" id="PF00082">
    <property type="entry name" value="Peptidase_S8"/>
    <property type="match status" value="1"/>
</dbReference>
<feature type="active site" description="Charge relay system" evidence="5">
    <location>
        <position position="377"/>
    </location>
</feature>
<dbReference type="PANTHER" id="PTHR43806">
    <property type="entry name" value="PEPTIDASE S8"/>
    <property type="match status" value="1"/>
</dbReference>
<reference evidence="10 11" key="1">
    <citation type="submission" date="2016-01" db="EMBL/GenBank/DDBJ databases">
        <title>Genome sequence of the yeast Holleya sinecauda.</title>
        <authorList>
            <person name="Dietrich F.S."/>
        </authorList>
    </citation>
    <scope>NUCLEOTIDE SEQUENCE [LARGE SCALE GENOMIC DNA]</scope>
    <source>
        <strain evidence="10 11">ATCC 58844</strain>
    </source>
</reference>
<dbReference type="GO" id="GO:0006508">
    <property type="term" value="P:proteolysis"/>
    <property type="evidence" value="ECO:0007669"/>
    <property type="project" value="UniProtKB-KW"/>
</dbReference>
<feature type="compositionally biased region" description="Basic and acidic residues" evidence="7">
    <location>
        <begin position="296"/>
        <end position="310"/>
    </location>
</feature>
<keyword evidence="2 5" id="KW-0645">Protease</keyword>
<comment type="similarity">
    <text evidence="1 5 6">Belongs to the peptidase S8 family.</text>
</comment>
<evidence type="ECO:0000256" key="5">
    <source>
        <dbReference type="PROSITE-ProRule" id="PRU01240"/>
    </source>
</evidence>
<sequence length="671" mass="73729">MIYKRTLIWLFFFTLLSNGIRAEEYVITLKAPKTLHKLLAVKVGNRSLQQIIDSKIKHKFSFGKFEAITVEVPPIVADLLMDNKLVSHVSLNEEYNLLDYGYGFNSAPASDAVRYVYDQPAGLSRRIYCQPGDDFEGGRDEDSECDDEEDDEEEEDDREEGGGEEDEEGDDESEDDEEEEEEDEDTEEDGDGEGDEEGGDDRDIPTGPEEPEMPREPEEPEAPKEPEEPEIPKDPEEPEEPNQQPTRPSSPRKPKPAKPIIIPGRDPVLPVRPVVPVKPAKPHQPLKPGGDNQPGDGKRRDKDIGDRDGGGDGDNETGDDWDNHNGYATQYNAPRHLARNCRRSGLPFDTSGGGSFKFNYYYDSEHLGENVNVYVLDSGIYKKHPEFEGRALFGIDTTSEGPGDLNGHGTHVAGLVGSKTYGAAKKATLYEVKVMTVDGRGSTSNIISGVEFAVKHCQLQAEKRCVVNMSLGGLSFGHSALDSAVEAAIDEGLVFVVAAGNSKERACWYSPAKVKSAITVGAFDDRSDIIASFSNYGKCVDIFAPGVAVVSLSNSPYNTLRVLNGTSMSAPITAGVVAVLLDQGVHPDDVKDRLIELSTKGVFHKRRLVSSRTPDRTLFNGVHKDDDAFDATGYPFEDEDTYIKFIGDDFKKVQGPSLFRKVLKSSLSKVI</sequence>
<evidence type="ECO:0000256" key="6">
    <source>
        <dbReference type="RuleBase" id="RU003355"/>
    </source>
</evidence>
<evidence type="ECO:0000256" key="3">
    <source>
        <dbReference type="ARBA" id="ARBA00022801"/>
    </source>
</evidence>
<dbReference type="EMBL" id="CP014245">
    <property type="protein sequence ID" value="AMD21459.1"/>
    <property type="molecule type" value="Genomic_DNA"/>
</dbReference>
<accession>A0A0X8HU26</accession>
<dbReference type="PROSITE" id="PS00138">
    <property type="entry name" value="SUBTILASE_SER"/>
    <property type="match status" value="1"/>
</dbReference>